<dbReference type="GO" id="GO:0047617">
    <property type="term" value="F:fatty acyl-CoA hydrolase activity"/>
    <property type="evidence" value="ECO:0007669"/>
    <property type="project" value="UniProtKB-EC"/>
</dbReference>
<dbReference type="RefSeq" id="WP_085124267.1">
    <property type="nucleotide sequence ID" value="NZ_FWZX01000017.1"/>
</dbReference>
<evidence type="ECO:0000256" key="1">
    <source>
        <dbReference type="ARBA" id="ARBA00022801"/>
    </source>
</evidence>
<comment type="similarity">
    <text evidence="4">Belongs to the YigI thioesterase family.</text>
</comment>
<dbReference type="Proteomes" id="UP000192917">
    <property type="component" value="Unassembled WGS sequence"/>
</dbReference>
<comment type="catalytic activity">
    <reaction evidence="7">
        <text>a medium-chain fatty acyl-CoA + H2O = a medium-chain fatty acid + CoA + H(+)</text>
        <dbReference type="Rhea" id="RHEA:68184"/>
        <dbReference type="ChEBI" id="CHEBI:15377"/>
        <dbReference type="ChEBI" id="CHEBI:15378"/>
        <dbReference type="ChEBI" id="CHEBI:57287"/>
        <dbReference type="ChEBI" id="CHEBI:59558"/>
        <dbReference type="ChEBI" id="CHEBI:90546"/>
    </reaction>
</comment>
<dbReference type="PANTHER" id="PTHR43240:SF20">
    <property type="entry name" value="MEDIUM_LONG-CHAIN ACYL-COA THIOESTERASE YIGI"/>
    <property type="match status" value="1"/>
</dbReference>
<comment type="catalytic activity">
    <reaction evidence="3">
        <text>a long-chain fatty acyl-CoA + H2O = a long-chain fatty acid + CoA + H(+)</text>
        <dbReference type="Rhea" id="RHEA:67680"/>
        <dbReference type="ChEBI" id="CHEBI:15377"/>
        <dbReference type="ChEBI" id="CHEBI:15378"/>
        <dbReference type="ChEBI" id="CHEBI:57287"/>
        <dbReference type="ChEBI" id="CHEBI:57560"/>
        <dbReference type="ChEBI" id="CHEBI:83139"/>
    </reaction>
</comment>
<evidence type="ECO:0000256" key="4">
    <source>
        <dbReference type="ARBA" id="ARBA00038381"/>
    </source>
</evidence>
<dbReference type="AlphaFoldDB" id="A0A1Y6C6F5"/>
<dbReference type="EC" id="3.1.2.20" evidence="5"/>
<evidence type="ECO:0000256" key="3">
    <source>
        <dbReference type="ARBA" id="ARBA00036002"/>
    </source>
</evidence>
<evidence type="ECO:0000313" key="9">
    <source>
        <dbReference type="EMBL" id="SMF47988.1"/>
    </source>
</evidence>
<organism evidence="9 10">
    <name type="scientific">Tistlia consotensis USBA 355</name>
    <dbReference type="NCBI Taxonomy" id="560819"/>
    <lineage>
        <taxon>Bacteria</taxon>
        <taxon>Pseudomonadati</taxon>
        <taxon>Pseudomonadota</taxon>
        <taxon>Alphaproteobacteria</taxon>
        <taxon>Rhodospirillales</taxon>
        <taxon>Rhodovibrionaceae</taxon>
        <taxon>Tistlia</taxon>
    </lineage>
</organism>
<dbReference type="InterPro" id="IPR006683">
    <property type="entry name" value="Thioestr_dom"/>
</dbReference>
<dbReference type="Pfam" id="PF03061">
    <property type="entry name" value="4HBT"/>
    <property type="match status" value="1"/>
</dbReference>
<dbReference type="NCBIfam" id="TIGR00369">
    <property type="entry name" value="unchar_dom_1"/>
    <property type="match status" value="1"/>
</dbReference>
<dbReference type="InterPro" id="IPR029069">
    <property type="entry name" value="HotDog_dom_sf"/>
</dbReference>
<evidence type="ECO:0000256" key="2">
    <source>
        <dbReference type="ARBA" id="ARBA00035880"/>
    </source>
</evidence>
<keyword evidence="10" id="KW-1185">Reference proteome</keyword>
<dbReference type="PANTHER" id="PTHR43240">
    <property type="entry name" value="1,4-DIHYDROXY-2-NAPHTHOYL-COA THIOESTERASE 1"/>
    <property type="match status" value="1"/>
</dbReference>
<evidence type="ECO:0000256" key="7">
    <source>
        <dbReference type="ARBA" id="ARBA00048062"/>
    </source>
</evidence>
<evidence type="ECO:0000313" key="10">
    <source>
        <dbReference type="Proteomes" id="UP000192917"/>
    </source>
</evidence>
<dbReference type="Gene3D" id="3.10.129.10">
    <property type="entry name" value="Hotdog Thioesterase"/>
    <property type="match status" value="1"/>
</dbReference>
<evidence type="ECO:0000256" key="5">
    <source>
        <dbReference type="ARBA" id="ARBA00038894"/>
    </source>
</evidence>
<dbReference type="CDD" id="cd03443">
    <property type="entry name" value="PaaI_thioesterase"/>
    <property type="match status" value="1"/>
</dbReference>
<reference evidence="9 10" key="1">
    <citation type="submission" date="2017-04" db="EMBL/GenBank/DDBJ databases">
        <authorList>
            <person name="Afonso C.L."/>
            <person name="Miller P.J."/>
            <person name="Scott M.A."/>
            <person name="Spackman E."/>
            <person name="Goraichik I."/>
            <person name="Dimitrov K.M."/>
            <person name="Suarez D.L."/>
            <person name="Swayne D.E."/>
        </authorList>
    </citation>
    <scope>NUCLEOTIDE SEQUENCE [LARGE SCALE GENOMIC DNA]</scope>
    <source>
        <strain evidence="9 10">USBA 355</strain>
    </source>
</reference>
<dbReference type="InterPro" id="IPR003736">
    <property type="entry name" value="PAAI_dom"/>
</dbReference>
<name>A0A1Y6C6F5_9PROT</name>
<dbReference type="STRING" id="560819.SAMN05428998_11733"/>
<accession>A0A1Y6C6F5</accession>
<comment type="catalytic activity">
    <reaction evidence="2">
        <text>a fatty acyl-CoA + H2O = a fatty acid + CoA + H(+)</text>
        <dbReference type="Rhea" id="RHEA:16781"/>
        <dbReference type="ChEBI" id="CHEBI:15377"/>
        <dbReference type="ChEBI" id="CHEBI:15378"/>
        <dbReference type="ChEBI" id="CHEBI:28868"/>
        <dbReference type="ChEBI" id="CHEBI:57287"/>
        <dbReference type="ChEBI" id="CHEBI:77636"/>
        <dbReference type="EC" id="3.1.2.20"/>
    </reaction>
</comment>
<protein>
    <recommendedName>
        <fullName evidence="6">Medium/long-chain acyl-CoA thioesterase YigI</fullName>
        <ecNumber evidence="5">3.1.2.20</ecNumber>
    </recommendedName>
</protein>
<gene>
    <name evidence="9" type="ORF">SAMN05428998_11733</name>
</gene>
<sequence length="152" mass="16538">MTEFQPLDPGYEARTRDSFARQGIMQTLGAELTRVEPGLVEIVLPFRPGLAQQHGFFHAGVTATIGDSAGGYAAFTLFPAEATVLTVEYKINLMAPGDGQRLRALGRVFKTGRTLTICDVEVFVEKDGRERPCAKLLQTLMRLDGRPDAPAG</sequence>
<feature type="domain" description="Thioesterase" evidence="8">
    <location>
        <begin position="54"/>
        <end position="128"/>
    </location>
</feature>
<dbReference type="EMBL" id="FWZX01000017">
    <property type="protein sequence ID" value="SMF47988.1"/>
    <property type="molecule type" value="Genomic_DNA"/>
</dbReference>
<evidence type="ECO:0000256" key="6">
    <source>
        <dbReference type="ARBA" id="ARBA00040062"/>
    </source>
</evidence>
<proteinExistence type="inferred from homology"/>
<dbReference type="SUPFAM" id="SSF54637">
    <property type="entry name" value="Thioesterase/thiol ester dehydrase-isomerase"/>
    <property type="match status" value="1"/>
</dbReference>
<evidence type="ECO:0000259" key="8">
    <source>
        <dbReference type="Pfam" id="PF03061"/>
    </source>
</evidence>
<keyword evidence="1" id="KW-0378">Hydrolase</keyword>